<evidence type="ECO:0000313" key="4">
    <source>
        <dbReference type="Proteomes" id="UP000075391"/>
    </source>
</evidence>
<dbReference type="Proteomes" id="UP000075391">
    <property type="component" value="Unassembled WGS sequence"/>
</dbReference>
<dbReference type="GO" id="GO:0006508">
    <property type="term" value="P:proteolysis"/>
    <property type="evidence" value="ECO:0007669"/>
    <property type="project" value="InterPro"/>
</dbReference>
<dbReference type="GO" id="GO:0004252">
    <property type="term" value="F:serine-type endopeptidase activity"/>
    <property type="evidence" value="ECO:0007669"/>
    <property type="project" value="InterPro"/>
</dbReference>
<dbReference type="InterPro" id="IPR009003">
    <property type="entry name" value="Peptidase_S1_PA"/>
</dbReference>
<dbReference type="SUPFAM" id="SSF50494">
    <property type="entry name" value="Trypsin-like serine proteases"/>
    <property type="match status" value="1"/>
</dbReference>
<reference evidence="3 4" key="1">
    <citation type="submission" date="2016-03" db="EMBL/GenBank/DDBJ databases">
        <authorList>
            <person name="Ploux O."/>
        </authorList>
    </citation>
    <scope>NUCLEOTIDE SEQUENCE [LARGE SCALE GENOMIC DNA]</scope>
    <source>
        <strain evidence="3 4">BER2</strain>
    </source>
</reference>
<protein>
    <submittedName>
        <fullName evidence="3">Phosphotrypsin</fullName>
    </submittedName>
</protein>
<keyword evidence="1" id="KW-0732">Signal</keyword>
<dbReference type="InterPro" id="IPR001254">
    <property type="entry name" value="Trypsin_dom"/>
</dbReference>
<dbReference type="PANTHER" id="PTHR24260:SF147">
    <property type="entry name" value="EG:BACR7A4.3 PROTEIN-RELATED"/>
    <property type="match status" value="1"/>
</dbReference>
<evidence type="ECO:0000256" key="1">
    <source>
        <dbReference type="SAM" id="SignalP"/>
    </source>
</evidence>
<comment type="caution">
    <text evidence="3">The sequence shown here is derived from an EMBL/GenBank/DDBJ whole genome shotgun (WGS) entry which is preliminary data.</text>
</comment>
<dbReference type="PRINTS" id="PR00722">
    <property type="entry name" value="CHYMOTRYPSIN"/>
</dbReference>
<proteinExistence type="predicted"/>
<dbReference type="InterPro" id="IPR043504">
    <property type="entry name" value="Peptidase_S1_PA_chymotrypsin"/>
</dbReference>
<dbReference type="EMBL" id="LUKF01000001">
    <property type="protein sequence ID" value="KYG70495.1"/>
    <property type="molecule type" value="Genomic_DNA"/>
</dbReference>
<name>A0A150WVF3_BDEBC</name>
<dbReference type="AlphaFoldDB" id="A0A150WVF3"/>
<dbReference type="RefSeq" id="WP_063242280.1">
    <property type="nucleotide sequence ID" value="NZ_CP168967.1"/>
</dbReference>
<evidence type="ECO:0000313" key="3">
    <source>
        <dbReference type="EMBL" id="KYG70495.1"/>
    </source>
</evidence>
<accession>A0A150WVF3</accession>
<feature type="signal peptide" evidence="1">
    <location>
        <begin position="1"/>
        <end position="23"/>
    </location>
</feature>
<dbReference type="OrthoDB" id="5290116at2"/>
<feature type="domain" description="Peptidase S1" evidence="2">
    <location>
        <begin position="35"/>
        <end position="278"/>
    </location>
</feature>
<gene>
    <name evidence="3" type="ORF">AZI85_00675</name>
</gene>
<dbReference type="SMART" id="SM00020">
    <property type="entry name" value="Tryp_SPc"/>
    <property type="match status" value="1"/>
</dbReference>
<dbReference type="InterPro" id="IPR051333">
    <property type="entry name" value="CLIP_Serine_Protease"/>
</dbReference>
<dbReference type="PROSITE" id="PS50240">
    <property type="entry name" value="TRYPSIN_DOM"/>
    <property type="match status" value="1"/>
</dbReference>
<sequence length="282" mass="30922">MKTKLYVSSFIVLLLAACGGPNGVENINFNPEDAIIGGKETTRDNVLSKYVVLIHDGPTKTYCTGTLIKKNVILTAAHCIPSGPATLSLAFGLKPLAGQYILRQAARAVPHPDYKKQSANDRDDVALILIKGDAPRGFEPALLPDDNFPFKAGLGFTATGYGRTSGKTPVQKSDTQGSGTLRHVDLLIDSISKDDAQFYVNQKWNKGICNGDSGGPAMMRYQGKDYLVGVASATSWSVPSEITESEREEYIRKKDFCSEKSIYMSVKKYRPWIEKESKKLLY</sequence>
<dbReference type="Gene3D" id="2.40.10.10">
    <property type="entry name" value="Trypsin-like serine proteases"/>
    <property type="match status" value="1"/>
</dbReference>
<dbReference type="PROSITE" id="PS00134">
    <property type="entry name" value="TRYPSIN_HIS"/>
    <property type="match status" value="1"/>
</dbReference>
<dbReference type="InterPro" id="IPR018114">
    <property type="entry name" value="TRYPSIN_HIS"/>
</dbReference>
<feature type="chain" id="PRO_5007573848" evidence="1">
    <location>
        <begin position="24"/>
        <end position="282"/>
    </location>
</feature>
<dbReference type="PROSITE" id="PS51257">
    <property type="entry name" value="PROKAR_LIPOPROTEIN"/>
    <property type="match status" value="1"/>
</dbReference>
<dbReference type="Pfam" id="PF00089">
    <property type="entry name" value="Trypsin"/>
    <property type="match status" value="1"/>
</dbReference>
<dbReference type="PANTHER" id="PTHR24260">
    <property type="match status" value="1"/>
</dbReference>
<organism evidence="3 4">
    <name type="scientific">Bdellovibrio bacteriovorus</name>
    <dbReference type="NCBI Taxonomy" id="959"/>
    <lineage>
        <taxon>Bacteria</taxon>
        <taxon>Pseudomonadati</taxon>
        <taxon>Bdellovibrionota</taxon>
        <taxon>Bdellovibrionia</taxon>
        <taxon>Bdellovibrionales</taxon>
        <taxon>Pseudobdellovibrionaceae</taxon>
        <taxon>Bdellovibrio</taxon>
    </lineage>
</organism>
<evidence type="ECO:0000259" key="2">
    <source>
        <dbReference type="PROSITE" id="PS50240"/>
    </source>
</evidence>
<dbReference type="InterPro" id="IPR001314">
    <property type="entry name" value="Peptidase_S1A"/>
</dbReference>